<dbReference type="PROSITE" id="PS50850">
    <property type="entry name" value="MFS"/>
    <property type="match status" value="1"/>
</dbReference>
<feature type="transmembrane region" description="Helical" evidence="4">
    <location>
        <begin position="342"/>
        <end position="359"/>
    </location>
</feature>
<dbReference type="GO" id="GO:0022857">
    <property type="term" value="F:transmembrane transporter activity"/>
    <property type="evidence" value="ECO:0007669"/>
    <property type="project" value="InterPro"/>
</dbReference>
<dbReference type="PANTHER" id="PTHR42910:SF1">
    <property type="entry name" value="MAJOR FACILITATOR SUPERFAMILY (MFS) PROFILE DOMAIN-CONTAINING PROTEIN"/>
    <property type="match status" value="1"/>
</dbReference>
<feature type="transmembrane region" description="Helical" evidence="4">
    <location>
        <begin position="77"/>
        <end position="95"/>
    </location>
</feature>
<evidence type="ECO:0000256" key="4">
    <source>
        <dbReference type="SAM" id="Phobius"/>
    </source>
</evidence>
<keyword evidence="9" id="KW-1185">Reference proteome</keyword>
<dbReference type="PANTHER" id="PTHR42910">
    <property type="entry name" value="TRANSPORTER SCO4007-RELATED"/>
    <property type="match status" value="1"/>
</dbReference>
<evidence type="ECO:0000313" key="9">
    <source>
        <dbReference type="Proteomes" id="UP001054892"/>
    </source>
</evidence>
<feature type="transmembrane region" description="Helical" evidence="4">
    <location>
        <begin position="42"/>
        <end position="65"/>
    </location>
</feature>
<feature type="transmembrane region" description="Helical" evidence="4">
    <location>
        <begin position="365"/>
        <end position="385"/>
    </location>
</feature>
<dbReference type="InterPro" id="IPR011701">
    <property type="entry name" value="MFS"/>
</dbReference>
<keyword evidence="2 4" id="KW-1133">Transmembrane helix</keyword>
<feature type="transmembrane region" description="Helical" evidence="4">
    <location>
        <begin position="165"/>
        <end position="185"/>
    </location>
</feature>
<dbReference type="RefSeq" id="WP_173180363.1">
    <property type="nucleotide sequence ID" value="NZ_AP023189.1"/>
</dbReference>
<dbReference type="KEGG" id="ptw:TUM18999_08980"/>
<evidence type="ECO:0000256" key="1">
    <source>
        <dbReference type="ARBA" id="ARBA00022692"/>
    </source>
</evidence>
<reference evidence="6 8" key="1">
    <citation type="submission" date="2020-05" db="EMBL/GenBank/DDBJ databases">
        <title>Characterization of novel class B3 metallo-beta-lactamase from novel Pseudomonas species.</title>
        <authorList>
            <person name="Yamada K."/>
            <person name="Aoki K."/>
            <person name="Ishii Y."/>
        </authorList>
    </citation>
    <scope>NUCLEOTIDE SEQUENCE [LARGE SCALE GENOMIC DNA]</scope>
    <source>
        <strain evidence="6 8">TUM18999</strain>
        <strain evidence="7 9">TUM20286</strain>
    </source>
</reference>
<dbReference type="Proteomes" id="UP001054892">
    <property type="component" value="Unassembled WGS sequence"/>
</dbReference>
<dbReference type="Gene3D" id="1.20.1250.20">
    <property type="entry name" value="MFS general substrate transporter like domains"/>
    <property type="match status" value="1"/>
</dbReference>
<feature type="transmembrane region" description="Helical" evidence="4">
    <location>
        <begin position="248"/>
        <end position="267"/>
    </location>
</feature>
<feature type="transmembrane region" description="Helical" evidence="4">
    <location>
        <begin position="218"/>
        <end position="236"/>
    </location>
</feature>
<gene>
    <name evidence="6" type="ORF">TUM18999_08980</name>
    <name evidence="7" type="ORF">TUM20286_47250</name>
</gene>
<evidence type="ECO:0000313" key="8">
    <source>
        <dbReference type="Proteomes" id="UP000509383"/>
    </source>
</evidence>
<keyword evidence="3 4" id="KW-0472">Membrane</keyword>
<sequence>MSSKDSLSPARVWLLAVACGLSVANVYYAHPLLDAMASDLGISRAAIGGVISVTQAGSALALLVLVPLGDLLERRRLMAAQLLLLVGSLLLVALARQPWLILLGMLGLGLLGTAMTQGLLAFAASLAGDAERGRVLGTVQGGVVVGLLLARSLSGAMADLGGWRAVYLLSALLMAALLPVLWWCLPALRSDAGLGYPALLRSMFVLLREDRVLQVRGVLALLLFTVFNLFWAALVMPLSAPPLSLSPGAIGAFGLVGAVGALAAARAGRWADRGQAQRASGLALALLALAWVPLAFTGQSLWALLLGILLLDAAGQALHVLNQSLVLGGGNPAHARLISLYMLFYAAGSAFGGFAATYLHARAGWHGVCLAGGALSLLALAFWWATLPGRNGIRHHVLGRQSGIR</sequence>
<evidence type="ECO:0000256" key="3">
    <source>
        <dbReference type="ARBA" id="ARBA00023136"/>
    </source>
</evidence>
<feature type="transmembrane region" description="Helical" evidence="4">
    <location>
        <begin position="12"/>
        <end position="30"/>
    </location>
</feature>
<keyword evidence="1 4" id="KW-0812">Transmembrane</keyword>
<evidence type="ECO:0000313" key="7">
    <source>
        <dbReference type="EMBL" id="GJN54973.1"/>
    </source>
</evidence>
<dbReference type="Pfam" id="PF07690">
    <property type="entry name" value="MFS_1"/>
    <property type="match status" value="1"/>
</dbReference>
<dbReference type="EMBL" id="BQKM01000014">
    <property type="protein sequence ID" value="GJN54973.1"/>
    <property type="molecule type" value="Genomic_DNA"/>
</dbReference>
<feature type="domain" description="Major facilitator superfamily (MFS) profile" evidence="5">
    <location>
        <begin position="8"/>
        <end position="391"/>
    </location>
</feature>
<feature type="transmembrane region" description="Helical" evidence="4">
    <location>
        <begin position="279"/>
        <end position="296"/>
    </location>
</feature>
<evidence type="ECO:0000256" key="2">
    <source>
        <dbReference type="ARBA" id="ARBA00022989"/>
    </source>
</evidence>
<proteinExistence type="predicted"/>
<feature type="transmembrane region" description="Helical" evidence="4">
    <location>
        <begin position="101"/>
        <end position="123"/>
    </location>
</feature>
<organism evidence="6 8">
    <name type="scientific">Pseudomonas tohonis</name>
    <dbReference type="NCBI Taxonomy" id="2725477"/>
    <lineage>
        <taxon>Bacteria</taxon>
        <taxon>Pseudomonadati</taxon>
        <taxon>Pseudomonadota</taxon>
        <taxon>Gammaproteobacteria</taxon>
        <taxon>Pseudomonadales</taxon>
        <taxon>Pseudomonadaceae</taxon>
        <taxon>Pseudomonas</taxon>
    </lineage>
</organism>
<dbReference type="InterPro" id="IPR020846">
    <property type="entry name" value="MFS_dom"/>
</dbReference>
<name>A0A6J4DYW3_9PSED</name>
<dbReference type="SUPFAM" id="SSF103473">
    <property type="entry name" value="MFS general substrate transporter"/>
    <property type="match status" value="1"/>
</dbReference>
<evidence type="ECO:0000259" key="5">
    <source>
        <dbReference type="PROSITE" id="PS50850"/>
    </source>
</evidence>
<dbReference type="Proteomes" id="UP000509383">
    <property type="component" value="Chromosome"/>
</dbReference>
<accession>A0A6J4DYW3</accession>
<dbReference type="InterPro" id="IPR036259">
    <property type="entry name" value="MFS_trans_sf"/>
</dbReference>
<evidence type="ECO:0000313" key="6">
    <source>
        <dbReference type="EMBL" id="BCG22707.1"/>
    </source>
</evidence>
<protein>
    <submittedName>
        <fullName evidence="6">MFS transporter</fullName>
    </submittedName>
</protein>
<dbReference type="AlphaFoldDB" id="A0A6J4DYW3"/>
<dbReference type="EMBL" id="AP023189">
    <property type="protein sequence ID" value="BCG22707.1"/>
    <property type="molecule type" value="Genomic_DNA"/>
</dbReference>